<evidence type="ECO:0000313" key="4">
    <source>
        <dbReference type="EMBL" id="VUF16102.1"/>
    </source>
</evidence>
<evidence type="ECO:0000313" key="3">
    <source>
        <dbReference type="EMBL" id="GJD59865.1"/>
    </source>
</evidence>
<dbReference type="InterPro" id="IPR049492">
    <property type="entry name" value="BD-FAE-like_dom"/>
</dbReference>
<evidence type="ECO:0000313" key="6">
    <source>
        <dbReference type="Proteomes" id="UP001055303"/>
    </source>
</evidence>
<dbReference type="RefSeq" id="WP_144769289.1">
    <property type="nucleotide sequence ID" value="NZ_BPQI01000270.1"/>
</dbReference>
<sequence>MTETYRGIDRATLDRGYNARSSVASFDAEYAKYVEASARARAEFPDYKTLVYDETSRQALDLFSAGENTPVFVWLHGGYWRALSKDDNSFVALGLVSRGISVAVVDYSLVPHVSLDEIVRQTRAAVAWLHRHGREHGLDTNRIHVGGSSAGAHLCGMLLAEGWHRPFGVPEDVVGSALLLSGIYDLEPLLLTHVNEWMKLDLHGARRNSPIAMIPPRSSADLLATVGGIESSEFKRQTEEYLAAWQARGHEGRAVAMQGYQHFDIALSLSEPDGTLAQALSASVAQR</sequence>
<dbReference type="AlphaFoldDB" id="A0A564G7S1"/>
<feature type="domain" description="BD-FAE-like" evidence="2">
    <location>
        <begin position="66"/>
        <end position="158"/>
    </location>
</feature>
<keyword evidence="1 4" id="KW-0378">Hydrolase</keyword>
<dbReference type="PANTHER" id="PTHR48081:SF33">
    <property type="entry name" value="KYNURENINE FORMAMIDASE"/>
    <property type="match status" value="1"/>
</dbReference>
<protein>
    <submittedName>
        <fullName evidence="4">Acetyl esterase</fullName>
        <ecNumber evidence="4">3.1.1.-</ecNumber>
    </submittedName>
</protein>
<dbReference type="Proteomes" id="UP000401717">
    <property type="component" value="Unassembled WGS sequence"/>
</dbReference>
<dbReference type="GO" id="GO:0016787">
    <property type="term" value="F:hydrolase activity"/>
    <property type="evidence" value="ECO:0007669"/>
    <property type="project" value="UniProtKB-KW"/>
</dbReference>
<dbReference type="Gene3D" id="3.40.50.1820">
    <property type="entry name" value="alpha/beta hydrolase"/>
    <property type="match status" value="1"/>
</dbReference>
<evidence type="ECO:0000256" key="1">
    <source>
        <dbReference type="ARBA" id="ARBA00022801"/>
    </source>
</evidence>
<dbReference type="InterPro" id="IPR029058">
    <property type="entry name" value="AB_hydrolase_fold"/>
</dbReference>
<gene>
    <name evidence="4" type="primary">aes_2</name>
    <name evidence="3" type="synonym">aes_3</name>
    <name evidence="3" type="ORF">IFDJLNFL_5796</name>
    <name evidence="4" type="ORF">MTDSW087_05853</name>
</gene>
<name>A0A564G7S1_9HYPH</name>
<keyword evidence="6" id="KW-1185">Reference proteome</keyword>
<accession>A0A564G7S1</accession>
<dbReference type="OrthoDB" id="9771666at2"/>
<dbReference type="Pfam" id="PF20434">
    <property type="entry name" value="BD-FAE"/>
    <property type="match status" value="1"/>
</dbReference>
<dbReference type="EMBL" id="BPQI01000270">
    <property type="protein sequence ID" value="GJD59865.1"/>
    <property type="molecule type" value="Genomic_DNA"/>
</dbReference>
<dbReference type="SUPFAM" id="SSF53474">
    <property type="entry name" value="alpha/beta-Hydrolases"/>
    <property type="match status" value="1"/>
</dbReference>
<dbReference type="PANTHER" id="PTHR48081">
    <property type="entry name" value="AB HYDROLASE SUPERFAMILY PROTEIN C4A8.06C"/>
    <property type="match status" value="1"/>
</dbReference>
<organism evidence="4 5">
    <name type="scientific">Methylobacterium dankookense</name>
    <dbReference type="NCBI Taxonomy" id="560405"/>
    <lineage>
        <taxon>Bacteria</taxon>
        <taxon>Pseudomonadati</taxon>
        <taxon>Pseudomonadota</taxon>
        <taxon>Alphaproteobacteria</taxon>
        <taxon>Hyphomicrobiales</taxon>
        <taxon>Methylobacteriaceae</taxon>
        <taxon>Methylobacterium</taxon>
    </lineage>
</organism>
<dbReference type="InterPro" id="IPR050300">
    <property type="entry name" value="GDXG_lipolytic_enzyme"/>
</dbReference>
<dbReference type="EC" id="3.1.1.-" evidence="4"/>
<proteinExistence type="predicted"/>
<reference evidence="3" key="2">
    <citation type="journal article" date="2021" name="Front. Microbiol.">
        <title>Comprehensive Comparative Genomics and Phenotyping of Methylobacterium Species.</title>
        <authorList>
            <person name="Alessa O."/>
            <person name="Ogura Y."/>
            <person name="Fujitani Y."/>
            <person name="Takami H."/>
            <person name="Hayashi T."/>
            <person name="Sahin N."/>
            <person name="Tani A."/>
        </authorList>
    </citation>
    <scope>NUCLEOTIDE SEQUENCE</scope>
    <source>
        <strain evidence="3">DSM 22415</strain>
    </source>
</reference>
<reference evidence="4 5" key="1">
    <citation type="submission" date="2019-06" db="EMBL/GenBank/DDBJ databases">
        <authorList>
            <person name="Rodrigo-Torres L."/>
            <person name="Arahal R. D."/>
            <person name="Lucena T."/>
        </authorList>
    </citation>
    <scope>NUCLEOTIDE SEQUENCE [LARGE SCALE GENOMIC DNA]</scope>
    <source>
        <strain evidence="4 5">SW08-7</strain>
    </source>
</reference>
<reference evidence="3" key="3">
    <citation type="submission" date="2021-08" db="EMBL/GenBank/DDBJ databases">
        <authorList>
            <person name="Tani A."/>
            <person name="Ola A."/>
            <person name="Ogura Y."/>
            <person name="Katsura K."/>
            <person name="Hayashi T."/>
        </authorList>
    </citation>
    <scope>NUCLEOTIDE SEQUENCE</scope>
    <source>
        <strain evidence="3">DSM 22415</strain>
    </source>
</reference>
<dbReference type="EMBL" id="CABFVH010000095">
    <property type="protein sequence ID" value="VUF16102.1"/>
    <property type="molecule type" value="Genomic_DNA"/>
</dbReference>
<evidence type="ECO:0000313" key="5">
    <source>
        <dbReference type="Proteomes" id="UP000401717"/>
    </source>
</evidence>
<dbReference type="Proteomes" id="UP001055303">
    <property type="component" value="Unassembled WGS sequence"/>
</dbReference>
<evidence type="ECO:0000259" key="2">
    <source>
        <dbReference type="Pfam" id="PF20434"/>
    </source>
</evidence>